<evidence type="ECO:0000256" key="8">
    <source>
        <dbReference type="RuleBase" id="RU000477"/>
    </source>
</evidence>
<dbReference type="PANTHER" id="PTHR19139">
    <property type="entry name" value="AQUAPORIN TRANSPORTER"/>
    <property type="match status" value="1"/>
</dbReference>
<dbReference type="InterPro" id="IPR034294">
    <property type="entry name" value="Aquaporin_transptr"/>
</dbReference>
<dbReference type="PROSITE" id="PS00221">
    <property type="entry name" value="MIP"/>
    <property type="match status" value="1"/>
</dbReference>
<dbReference type="GO" id="GO:0015250">
    <property type="term" value="F:water channel activity"/>
    <property type="evidence" value="ECO:0007669"/>
    <property type="project" value="TreeGrafter"/>
</dbReference>
<protein>
    <recommendedName>
        <fullName evidence="11">Aquaporin</fullName>
    </recommendedName>
</protein>
<dbReference type="InterPro" id="IPR022357">
    <property type="entry name" value="MIP_CS"/>
</dbReference>
<name>A0A7S3CWG4_9EUKA</name>
<feature type="transmembrane region" description="Helical" evidence="9">
    <location>
        <begin position="85"/>
        <end position="109"/>
    </location>
</feature>
<organism evidence="10">
    <name type="scientific">Palpitomonas bilix</name>
    <dbReference type="NCBI Taxonomy" id="652834"/>
    <lineage>
        <taxon>Eukaryota</taxon>
        <taxon>Eukaryota incertae sedis</taxon>
    </lineage>
</organism>
<keyword evidence="7 9" id="KW-0472">Membrane</keyword>
<dbReference type="PANTHER" id="PTHR19139:SF199">
    <property type="entry name" value="MIP17260P"/>
    <property type="match status" value="1"/>
</dbReference>
<reference evidence="10" key="1">
    <citation type="submission" date="2021-01" db="EMBL/GenBank/DDBJ databases">
        <authorList>
            <person name="Corre E."/>
            <person name="Pelletier E."/>
            <person name="Niang G."/>
            <person name="Scheremetjew M."/>
            <person name="Finn R."/>
            <person name="Kale V."/>
            <person name="Holt S."/>
            <person name="Cochrane G."/>
            <person name="Meng A."/>
            <person name="Brown T."/>
            <person name="Cohen L."/>
        </authorList>
    </citation>
    <scope>NUCLEOTIDE SEQUENCE</scope>
    <source>
        <strain evidence="10">NIES-2562</strain>
    </source>
</reference>
<dbReference type="GO" id="GO:0005886">
    <property type="term" value="C:plasma membrane"/>
    <property type="evidence" value="ECO:0007669"/>
    <property type="project" value="UniProtKB-SubCell"/>
</dbReference>
<evidence type="ECO:0000256" key="1">
    <source>
        <dbReference type="ARBA" id="ARBA00004651"/>
    </source>
</evidence>
<dbReference type="Pfam" id="PF00230">
    <property type="entry name" value="MIP"/>
    <property type="match status" value="1"/>
</dbReference>
<feature type="transmembrane region" description="Helical" evidence="9">
    <location>
        <begin position="21"/>
        <end position="42"/>
    </location>
</feature>
<comment type="similarity">
    <text evidence="2 8">Belongs to the MIP/aquaporin (TC 1.A.8) family.</text>
</comment>
<evidence type="ECO:0000256" key="4">
    <source>
        <dbReference type="ARBA" id="ARBA00022475"/>
    </source>
</evidence>
<evidence type="ECO:0008006" key="11">
    <source>
        <dbReference type="Google" id="ProtNLM"/>
    </source>
</evidence>
<proteinExistence type="inferred from homology"/>
<gene>
    <name evidence="10" type="ORF">PBIL07802_LOCUS1466</name>
</gene>
<keyword evidence="6 9" id="KW-1133">Transmembrane helix</keyword>
<dbReference type="PRINTS" id="PR00783">
    <property type="entry name" value="MINTRINSICP"/>
</dbReference>
<dbReference type="EMBL" id="HBIB01002168">
    <property type="protein sequence ID" value="CAE0239321.1"/>
    <property type="molecule type" value="Transcribed_RNA"/>
</dbReference>
<dbReference type="AlphaFoldDB" id="A0A7S3CWG4"/>
<keyword evidence="4" id="KW-1003">Cell membrane</keyword>
<dbReference type="SUPFAM" id="SSF81338">
    <property type="entry name" value="Aquaporin-like"/>
    <property type="match status" value="1"/>
</dbReference>
<feature type="transmembrane region" description="Helical" evidence="9">
    <location>
        <begin position="202"/>
        <end position="219"/>
    </location>
</feature>
<feature type="transmembrane region" description="Helical" evidence="9">
    <location>
        <begin position="48"/>
        <end position="73"/>
    </location>
</feature>
<feature type="transmembrane region" description="Helical" evidence="9">
    <location>
        <begin position="161"/>
        <end position="182"/>
    </location>
</feature>
<feature type="transmembrane region" description="Helical" evidence="9">
    <location>
        <begin position="129"/>
        <end position="149"/>
    </location>
</feature>
<evidence type="ECO:0000256" key="9">
    <source>
        <dbReference type="SAM" id="Phobius"/>
    </source>
</evidence>
<sequence length="277" mass="28988">MVQNKEGRSVTKKDVLDTTSAVFAEFLGTLLFAWLGGIAKAAAFGNGLALSAMVFFTASTSGGHLNPAVTIALMATREHHWLKGILYIVAQLVGGIMGALLDGGLSGVTLGSGDGPACANITLTSDGVVFGYEFMMTFVLVGVIFATAVNKAGEFGGATPIAIGLALFVCADAGGDATGGYLNPARMLGPAIAFGCNLSRSWVYVLAEVLGGLASAIIYKTMMMKMKFFIPSSQYEDRQHGTDEVGANTPTMHEFDSLVVRRETIRHKSSGKVDVSQ</sequence>
<accession>A0A7S3CWG4</accession>
<keyword evidence="3 8" id="KW-0813">Transport</keyword>
<evidence type="ECO:0000256" key="5">
    <source>
        <dbReference type="ARBA" id="ARBA00022692"/>
    </source>
</evidence>
<dbReference type="Gene3D" id="1.20.1080.10">
    <property type="entry name" value="Glycerol uptake facilitator protein"/>
    <property type="match status" value="1"/>
</dbReference>
<keyword evidence="5 8" id="KW-0812">Transmembrane</keyword>
<evidence type="ECO:0000256" key="7">
    <source>
        <dbReference type="ARBA" id="ARBA00023136"/>
    </source>
</evidence>
<dbReference type="InterPro" id="IPR000425">
    <property type="entry name" value="MIP"/>
</dbReference>
<dbReference type="InterPro" id="IPR023271">
    <property type="entry name" value="Aquaporin-like"/>
</dbReference>
<comment type="subcellular location">
    <subcellularLocation>
        <location evidence="1">Cell membrane</location>
        <topology evidence="1">Multi-pass membrane protein</topology>
    </subcellularLocation>
</comment>
<evidence type="ECO:0000256" key="3">
    <source>
        <dbReference type="ARBA" id="ARBA00022448"/>
    </source>
</evidence>
<evidence type="ECO:0000313" key="10">
    <source>
        <dbReference type="EMBL" id="CAE0239321.1"/>
    </source>
</evidence>
<evidence type="ECO:0000256" key="6">
    <source>
        <dbReference type="ARBA" id="ARBA00022989"/>
    </source>
</evidence>
<evidence type="ECO:0000256" key="2">
    <source>
        <dbReference type="ARBA" id="ARBA00006175"/>
    </source>
</evidence>